<organism evidence="2 3">
    <name type="scientific">Microbacterium marinilacus</name>
    <dbReference type="NCBI Taxonomy" id="415209"/>
    <lineage>
        <taxon>Bacteria</taxon>
        <taxon>Bacillati</taxon>
        <taxon>Actinomycetota</taxon>
        <taxon>Actinomycetes</taxon>
        <taxon>Micrococcales</taxon>
        <taxon>Microbacteriaceae</taxon>
        <taxon>Microbacterium</taxon>
    </lineage>
</organism>
<keyword evidence="1" id="KW-1133">Transmembrane helix</keyword>
<evidence type="ECO:0000313" key="3">
    <source>
        <dbReference type="Proteomes" id="UP001410795"/>
    </source>
</evidence>
<gene>
    <name evidence="2" type="ORF">GCM10022202_27950</name>
</gene>
<keyword evidence="1" id="KW-0812">Transmembrane</keyword>
<evidence type="ECO:0008006" key="4">
    <source>
        <dbReference type="Google" id="ProtNLM"/>
    </source>
</evidence>
<proteinExistence type="predicted"/>
<evidence type="ECO:0000313" key="2">
    <source>
        <dbReference type="EMBL" id="GAA3664355.1"/>
    </source>
</evidence>
<name>A0ABP7BNI5_9MICO</name>
<keyword evidence="3" id="KW-1185">Reference proteome</keyword>
<feature type="transmembrane region" description="Helical" evidence="1">
    <location>
        <begin position="66"/>
        <end position="94"/>
    </location>
</feature>
<reference evidence="3" key="1">
    <citation type="journal article" date="2019" name="Int. J. Syst. Evol. Microbiol.">
        <title>The Global Catalogue of Microorganisms (GCM) 10K type strain sequencing project: providing services to taxonomists for standard genome sequencing and annotation.</title>
        <authorList>
            <consortium name="The Broad Institute Genomics Platform"/>
            <consortium name="The Broad Institute Genome Sequencing Center for Infectious Disease"/>
            <person name="Wu L."/>
            <person name="Ma J."/>
        </authorList>
    </citation>
    <scope>NUCLEOTIDE SEQUENCE [LARGE SCALE GENOMIC DNA]</scope>
    <source>
        <strain evidence="3">JCM 16546</strain>
    </source>
</reference>
<comment type="caution">
    <text evidence="2">The sequence shown here is derived from an EMBL/GenBank/DDBJ whole genome shotgun (WGS) entry which is preliminary data.</text>
</comment>
<accession>A0ABP7BNI5</accession>
<dbReference type="RefSeq" id="WP_221857795.1">
    <property type="nucleotide sequence ID" value="NZ_BAAAYV010000016.1"/>
</dbReference>
<keyword evidence="1" id="KW-0472">Membrane</keyword>
<sequence length="117" mass="13167">MLIRPLWTLSVRDRALLRRWMPTNILLDSLRTRRGLKWGVPAMGLGLVYLLIAAGSITLIDGGWSQGLYIVFALCLWNALKFLLFGLISLPLLARARVREHRAKRDLQRSSADAVAA</sequence>
<dbReference type="Proteomes" id="UP001410795">
    <property type="component" value="Unassembled WGS sequence"/>
</dbReference>
<dbReference type="EMBL" id="BAAAYV010000016">
    <property type="protein sequence ID" value="GAA3664355.1"/>
    <property type="molecule type" value="Genomic_DNA"/>
</dbReference>
<evidence type="ECO:0000256" key="1">
    <source>
        <dbReference type="SAM" id="Phobius"/>
    </source>
</evidence>
<feature type="transmembrane region" description="Helical" evidence="1">
    <location>
        <begin position="38"/>
        <end position="60"/>
    </location>
</feature>
<protein>
    <recommendedName>
        <fullName evidence="4">Sulfate permease</fullName>
    </recommendedName>
</protein>